<dbReference type="SMART" id="SM00236">
    <property type="entry name" value="fCBD"/>
    <property type="match status" value="1"/>
</dbReference>
<dbReference type="AlphaFoldDB" id="A0AAD2HL57"/>
<evidence type="ECO:0000256" key="3">
    <source>
        <dbReference type="ARBA" id="ARBA00023157"/>
    </source>
</evidence>
<keyword evidence="8" id="KW-1185">Reference proteome</keyword>
<dbReference type="SMART" id="SM01110">
    <property type="entry name" value="Cutinase"/>
    <property type="match status" value="1"/>
</dbReference>
<keyword evidence="1 4" id="KW-0732">Signal</keyword>
<dbReference type="Pfam" id="PF01083">
    <property type="entry name" value="Cutinase"/>
    <property type="match status" value="1"/>
</dbReference>
<evidence type="ECO:0000259" key="5">
    <source>
        <dbReference type="PROSITE" id="PS51164"/>
    </source>
</evidence>
<dbReference type="SUPFAM" id="SSF53474">
    <property type="entry name" value="alpha/beta-Hydrolases"/>
    <property type="match status" value="1"/>
</dbReference>
<sequence length="368" mass="37205">MKISHPIPALTALLPLVRVAAQCPQVHVFGARETTVPPGYGTSGPVVQSIVGAYPGATSEAITYPACGGQASCGGVSYANSAVAGVAAVASQVNAFNAQCPNTVLVLVGYSQGGQIMDDAYCGGGDTNEGLSNTAIPISAAAQKKIAAAIFMGDPRHIPGLSYNVGTCQASGFAPRPAGFKCPYASNIQSYCDAADPYCCNGSDANTHQGYAVEYGAAALTFVKGKVNVLLSGGGGGGGGTGPVSTTSATPPPVGTGGTVAHWGQCGGQGWTGATACVAPYNCVAANAYVSPLPRFGLSCVPRSELCVSTPSVFEFVLTVQYVFSMIRVIQHVLLVSGYSSLCAIPTGSEEARLAFWYGLKLSPSTHG</sequence>
<feature type="signal peptide" evidence="4">
    <location>
        <begin position="1"/>
        <end position="21"/>
    </location>
</feature>
<keyword evidence="3" id="KW-1015">Disulfide bond</keyword>
<dbReference type="GO" id="GO:0005975">
    <property type="term" value="P:carbohydrate metabolic process"/>
    <property type="evidence" value="ECO:0007669"/>
    <property type="project" value="InterPro"/>
</dbReference>
<dbReference type="InterPro" id="IPR035971">
    <property type="entry name" value="CBD_sf"/>
</dbReference>
<dbReference type="GO" id="GO:0005576">
    <property type="term" value="C:extracellular region"/>
    <property type="evidence" value="ECO:0007669"/>
    <property type="project" value="InterPro"/>
</dbReference>
<organism evidence="7 8">
    <name type="scientific">Mycena citricolor</name>
    <dbReference type="NCBI Taxonomy" id="2018698"/>
    <lineage>
        <taxon>Eukaryota</taxon>
        <taxon>Fungi</taxon>
        <taxon>Dikarya</taxon>
        <taxon>Basidiomycota</taxon>
        <taxon>Agaricomycotina</taxon>
        <taxon>Agaricomycetes</taxon>
        <taxon>Agaricomycetidae</taxon>
        <taxon>Agaricales</taxon>
        <taxon>Marasmiineae</taxon>
        <taxon>Mycenaceae</taxon>
        <taxon>Mycena</taxon>
    </lineage>
</organism>
<feature type="domain" description="CBM1" evidence="5">
    <location>
        <begin position="258"/>
        <end position="301"/>
    </location>
</feature>
<dbReference type="Proteomes" id="UP001295794">
    <property type="component" value="Unassembled WGS sequence"/>
</dbReference>
<evidence type="ECO:0000256" key="4">
    <source>
        <dbReference type="SAM" id="SignalP"/>
    </source>
</evidence>
<accession>A0AAD2HL57</accession>
<dbReference type="EMBL" id="CAVNYO010000412">
    <property type="protein sequence ID" value="CAK5276787.1"/>
    <property type="molecule type" value="Genomic_DNA"/>
</dbReference>
<comment type="caution">
    <text evidence="7">The sequence shown here is derived from an EMBL/GenBank/DDBJ whole genome shotgun (WGS) entry which is preliminary data.</text>
</comment>
<dbReference type="InterPro" id="IPR029058">
    <property type="entry name" value="AB_hydrolase_fold"/>
</dbReference>
<dbReference type="Gene3D" id="3.40.50.1820">
    <property type="entry name" value="alpha/beta hydrolase"/>
    <property type="match status" value="1"/>
</dbReference>
<reference evidence="7" key="1">
    <citation type="submission" date="2023-11" db="EMBL/GenBank/DDBJ databases">
        <authorList>
            <person name="De Vega J J."/>
            <person name="De Vega J J."/>
        </authorList>
    </citation>
    <scope>NUCLEOTIDE SEQUENCE</scope>
</reference>
<dbReference type="EMBL" id="CAVNYO010000413">
    <property type="protein sequence ID" value="CAK5276800.1"/>
    <property type="molecule type" value="Genomic_DNA"/>
</dbReference>
<dbReference type="InterPro" id="IPR000254">
    <property type="entry name" value="CBD"/>
</dbReference>
<proteinExistence type="predicted"/>
<dbReference type="PROSITE" id="PS51164">
    <property type="entry name" value="CBM1_2"/>
    <property type="match status" value="1"/>
</dbReference>
<evidence type="ECO:0000313" key="6">
    <source>
        <dbReference type="EMBL" id="CAK5276787.1"/>
    </source>
</evidence>
<dbReference type="InterPro" id="IPR000675">
    <property type="entry name" value="Cutinase/axe"/>
</dbReference>
<dbReference type="Pfam" id="PF00734">
    <property type="entry name" value="CBM_1"/>
    <property type="match status" value="1"/>
</dbReference>
<protein>
    <recommendedName>
        <fullName evidence="5">CBM1 domain-containing protein</fullName>
    </recommendedName>
</protein>
<evidence type="ECO:0000313" key="7">
    <source>
        <dbReference type="EMBL" id="CAK5276800.1"/>
    </source>
</evidence>
<dbReference type="PANTHER" id="PTHR33630:SF13">
    <property type="entry name" value="ACETYLXYLAN ESTERASE"/>
    <property type="match status" value="1"/>
</dbReference>
<keyword evidence="2" id="KW-0378">Hydrolase</keyword>
<gene>
    <name evidence="6" type="ORF">MYCIT1_LOCUS25335</name>
    <name evidence="7" type="ORF">MYCIT1_LOCUS25356</name>
</gene>
<dbReference type="GO" id="GO:0030248">
    <property type="term" value="F:cellulose binding"/>
    <property type="evidence" value="ECO:0007669"/>
    <property type="project" value="InterPro"/>
</dbReference>
<dbReference type="GO" id="GO:0052689">
    <property type="term" value="F:carboxylic ester hydrolase activity"/>
    <property type="evidence" value="ECO:0007669"/>
    <property type="project" value="UniProtKB-ARBA"/>
</dbReference>
<evidence type="ECO:0000256" key="1">
    <source>
        <dbReference type="ARBA" id="ARBA00022729"/>
    </source>
</evidence>
<feature type="chain" id="PRO_5042440759" description="CBM1 domain-containing protein" evidence="4">
    <location>
        <begin position="22"/>
        <end position="368"/>
    </location>
</feature>
<evidence type="ECO:0000256" key="2">
    <source>
        <dbReference type="ARBA" id="ARBA00022801"/>
    </source>
</evidence>
<dbReference type="PANTHER" id="PTHR33630">
    <property type="entry name" value="CUTINASE RV1984C-RELATED-RELATED"/>
    <property type="match status" value="1"/>
</dbReference>
<name>A0AAD2HL57_9AGAR</name>
<evidence type="ECO:0000313" key="8">
    <source>
        <dbReference type="Proteomes" id="UP001295794"/>
    </source>
</evidence>
<dbReference type="SUPFAM" id="SSF57180">
    <property type="entry name" value="Cellulose-binding domain"/>
    <property type="match status" value="1"/>
</dbReference>